<sequence>MKQYQGEYYNLTIGLYSFKAIFLINFGVNNKSSDGTRLSLTTIIGVVFGFIVGISFPSLLVIPSLPDGDLYAPKVPDMVRLHWKSRGSKKRSLAIVDYGHDEIAMFLEPEAEVSEIMSSGQWACDETSTILIIEEDDSILIEEERVLSPSPLPQIPISSPLLQPQTTLEVHRSKKRYLAIVDYGHYETAMSLEPEAEESEIMSSGQWACDGWGGY</sequence>
<dbReference type="EMBL" id="JADFTS010000007">
    <property type="protein sequence ID" value="KAF9597442.1"/>
    <property type="molecule type" value="Genomic_DNA"/>
</dbReference>
<comment type="caution">
    <text evidence="2">The sequence shown here is derived from an EMBL/GenBank/DDBJ whole genome shotgun (WGS) entry which is preliminary data.</text>
</comment>
<evidence type="ECO:0000313" key="3">
    <source>
        <dbReference type="Proteomes" id="UP000631114"/>
    </source>
</evidence>
<protein>
    <submittedName>
        <fullName evidence="2">Uncharacterized protein</fullName>
    </submittedName>
</protein>
<reference evidence="2 3" key="1">
    <citation type="submission" date="2020-10" db="EMBL/GenBank/DDBJ databases">
        <title>The Coptis chinensis genome and diversification of protoberbering-type alkaloids.</title>
        <authorList>
            <person name="Wang B."/>
            <person name="Shu S."/>
            <person name="Song C."/>
            <person name="Liu Y."/>
        </authorList>
    </citation>
    <scope>NUCLEOTIDE SEQUENCE [LARGE SCALE GENOMIC DNA]</scope>
    <source>
        <strain evidence="2">HL-2020</strain>
        <tissue evidence="2">Leaf</tissue>
    </source>
</reference>
<dbReference type="OrthoDB" id="1714508at2759"/>
<proteinExistence type="predicted"/>
<feature type="transmembrane region" description="Helical" evidence="1">
    <location>
        <begin position="40"/>
        <end position="62"/>
    </location>
</feature>
<keyword evidence="1" id="KW-1133">Transmembrane helix</keyword>
<gene>
    <name evidence="2" type="ORF">IFM89_018888</name>
</gene>
<organism evidence="2 3">
    <name type="scientific">Coptis chinensis</name>
    <dbReference type="NCBI Taxonomy" id="261450"/>
    <lineage>
        <taxon>Eukaryota</taxon>
        <taxon>Viridiplantae</taxon>
        <taxon>Streptophyta</taxon>
        <taxon>Embryophyta</taxon>
        <taxon>Tracheophyta</taxon>
        <taxon>Spermatophyta</taxon>
        <taxon>Magnoliopsida</taxon>
        <taxon>Ranunculales</taxon>
        <taxon>Ranunculaceae</taxon>
        <taxon>Coptidoideae</taxon>
        <taxon>Coptis</taxon>
    </lineage>
</organism>
<dbReference type="AlphaFoldDB" id="A0A835LM12"/>
<evidence type="ECO:0000313" key="2">
    <source>
        <dbReference type="EMBL" id="KAF9597442.1"/>
    </source>
</evidence>
<keyword evidence="1" id="KW-0472">Membrane</keyword>
<dbReference type="Proteomes" id="UP000631114">
    <property type="component" value="Unassembled WGS sequence"/>
</dbReference>
<feature type="transmembrane region" description="Helical" evidence="1">
    <location>
        <begin position="7"/>
        <end position="28"/>
    </location>
</feature>
<keyword evidence="1" id="KW-0812">Transmembrane</keyword>
<keyword evidence="3" id="KW-1185">Reference proteome</keyword>
<evidence type="ECO:0000256" key="1">
    <source>
        <dbReference type="SAM" id="Phobius"/>
    </source>
</evidence>
<accession>A0A835LM12</accession>
<name>A0A835LM12_9MAGN</name>